<feature type="non-terminal residue" evidence="1">
    <location>
        <position position="1"/>
    </location>
</feature>
<name>A0ACA9PLT9_9GLOM</name>
<keyword evidence="2" id="KW-1185">Reference proteome</keyword>
<organism evidence="1 2">
    <name type="scientific">Acaulospora colombiana</name>
    <dbReference type="NCBI Taxonomy" id="27376"/>
    <lineage>
        <taxon>Eukaryota</taxon>
        <taxon>Fungi</taxon>
        <taxon>Fungi incertae sedis</taxon>
        <taxon>Mucoromycota</taxon>
        <taxon>Glomeromycotina</taxon>
        <taxon>Glomeromycetes</taxon>
        <taxon>Diversisporales</taxon>
        <taxon>Acaulosporaceae</taxon>
        <taxon>Acaulospora</taxon>
    </lineage>
</organism>
<evidence type="ECO:0000313" key="1">
    <source>
        <dbReference type="EMBL" id="CAG8715325.1"/>
    </source>
</evidence>
<comment type="caution">
    <text evidence="1">The sequence shown here is derived from an EMBL/GenBank/DDBJ whole genome shotgun (WGS) entry which is preliminary data.</text>
</comment>
<dbReference type="EMBL" id="CAJVPT010036696">
    <property type="protein sequence ID" value="CAG8715325.1"/>
    <property type="molecule type" value="Genomic_DNA"/>
</dbReference>
<evidence type="ECO:0000313" key="2">
    <source>
        <dbReference type="Proteomes" id="UP000789525"/>
    </source>
</evidence>
<reference evidence="1" key="1">
    <citation type="submission" date="2021-06" db="EMBL/GenBank/DDBJ databases">
        <authorList>
            <person name="Kallberg Y."/>
            <person name="Tangrot J."/>
            <person name="Rosling A."/>
        </authorList>
    </citation>
    <scope>NUCLEOTIDE SEQUENCE</scope>
    <source>
        <strain evidence="1">CL356</strain>
    </source>
</reference>
<proteinExistence type="predicted"/>
<accession>A0ACA9PLT9</accession>
<gene>
    <name evidence="1" type="ORF">ACOLOM_LOCUS10875</name>
</gene>
<dbReference type="Proteomes" id="UP000789525">
    <property type="component" value="Unassembled WGS sequence"/>
</dbReference>
<sequence>VTAVGLLAGRLADAFIEDHEVFPHLKLLHTENLKTNGVDGDASGEVERSLEKDLKAAIGLGQSNALSSLYSKKHDFSGNRCERVSQIQGKEITDIEGPVKYVRSNKSITVVSKGMVLKE</sequence>
<protein>
    <submittedName>
        <fullName evidence="1">2714_t:CDS:1</fullName>
    </submittedName>
</protein>